<feature type="compositionally biased region" description="Basic residues" evidence="1">
    <location>
        <begin position="1"/>
        <end position="10"/>
    </location>
</feature>
<feature type="compositionally biased region" description="Basic and acidic residues" evidence="1">
    <location>
        <begin position="311"/>
        <end position="322"/>
    </location>
</feature>
<evidence type="ECO:0000313" key="2">
    <source>
        <dbReference type="EMBL" id="KAF9964755.1"/>
    </source>
</evidence>
<accession>A0A9P6J8B4</accession>
<organism evidence="2 3">
    <name type="scientific">Mortierella alpina</name>
    <name type="common">Oleaginous fungus</name>
    <name type="synonym">Mortierella renispora</name>
    <dbReference type="NCBI Taxonomy" id="64518"/>
    <lineage>
        <taxon>Eukaryota</taxon>
        <taxon>Fungi</taxon>
        <taxon>Fungi incertae sedis</taxon>
        <taxon>Mucoromycota</taxon>
        <taxon>Mortierellomycotina</taxon>
        <taxon>Mortierellomycetes</taxon>
        <taxon>Mortierellales</taxon>
        <taxon>Mortierellaceae</taxon>
        <taxon>Mortierella</taxon>
    </lineage>
</organism>
<dbReference type="EMBL" id="JAAAHY010000327">
    <property type="protein sequence ID" value="KAF9964755.1"/>
    <property type="molecule type" value="Genomic_DNA"/>
</dbReference>
<feature type="compositionally biased region" description="Acidic residues" evidence="1">
    <location>
        <begin position="270"/>
        <end position="293"/>
    </location>
</feature>
<evidence type="ECO:0000313" key="3">
    <source>
        <dbReference type="Proteomes" id="UP000738359"/>
    </source>
</evidence>
<dbReference type="AlphaFoldDB" id="A0A9P6J8B4"/>
<keyword evidence="3" id="KW-1185">Reference proteome</keyword>
<name>A0A9P6J8B4_MORAP</name>
<sequence>MRTPKLRTTHTPKAAPSGRNIPSHSDSDSDSYIPPTKVTRKSIAPTKKVTRASAARQTSGQYQDQQLPVTNAHGGRGRQKSERATELSDDESDYQPAGKENTRDRNNDKTNKRDDESKDERQDEDSALSDAPLAELRRKRQVARGKRKQPTQEQETRQEQHDQSSKRSRRLNDTRDLFATHLKFKETDLNPILSALSSLISQEQEVERELAFTVLDGHRPDERYRWPVREELLQCIPKNIYMETSEANVFEQQGMAFVNDLTGVPKTEDDYSTTEDEGDLSENESENDSTDEVLQERLLEKRREAKRRAKAQQERHDDERTASQRLEGVQRFFNEEMTAFAQRQYRRGIPYRIKDFDAFQRQTLPNHLNRAIRTPVGVLPPGEGQEDELTPIQERAATFAAEDSLRKVLNRLPYVVRQGALGQEPEYVSIGLPKPVLTSGGYERGWDTMMATASLAGIEDRILKKVSHRMKSLLGSSKLSHFHEKRSRAKVATIPAASADTQVDDEEENEPVSIDWLSGDEAPKPAEWSKIPRPFYVTDKWTDPLDPEYRPEAIKRNV</sequence>
<protein>
    <submittedName>
        <fullName evidence="2">Uncharacterized protein</fullName>
    </submittedName>
</protein>
<feature type="non-terminal residue" evidence="2">
    <location>
        <position position="1"/>
    </location>
</feature>
<reference evidence="2" key="1">
    <citation type="journal article" date="2020" name="Fungal Divers.">
        <title>Resolving the Mortierellaceae phylogeny through synthesis of multi-gene phylogenetics and phylogenomics.</title>
        <authorList>
            <person name="Vandepol N."/>
            <person name="Liber J."/>
            <person name="Desiro A."/>
            <person name="Na H."/>
            <person name="Kennedy M."/>
            <person name="Barry K."/>
            <person name="Grigoriev I.V."/>
            <person name="Miller A.N."/>
            <person name="O'Donnell K."/>
            <person name="Stajich J.E."/>
            <person name="Bonito G."/>
        </authorList>
    </citation>
    <scope>NUCLEOTIDE SEQUENCE</scope>
    <source>
        <strain evidence="2">CK1249</strain>
    </source>
</reference>
<feature type="compositionally biased region" description="Basic residues" evidence="1">
    <location>
        <begin position="137"/>
        <end position="149"/>
    </location>
</feature>
<feature type="region of interest" description="Disordered" evidence="1">
    <location>
        <begin position="490"/>
        <end position="525"/>
    </location>
</feature>
<feature type="region of interest" description="Disordered" evidence="1">
    <location>
        <begin position="262"/>
        <end position="293"/>
    </location>
</feature>
<comment type="caution">
    <text evidence="2">The sequence shown here is derived from an EMBL/GenBank/DDBJ whole genome shotgun (WGS) entry which is preliminary data.</text>
</comment>
<feature type="compositionally biased region" description="Basic and acidic residues" evidence="1">
    <location>
        <begin position="100"/>
        <end position="121"/>
    </location>
</feature>
<evidence type="ECO:0000256" key="1">
    <source>
        <dbReference type="SAM" id="MobiDB-lite"/>
    </source>
</evidence>
<dbReference type="Proteomes" id="UP000738359">
    <property type="component" value="Unassembled WGS sequence"/>
</dbReference>
<gene>
    <name evidence="2" type="ORF">BGZ70_005980</name>
</gene>
<feature type="region of interest" description="Disordered" evidence="1">
    <location>
        <begin position="304"/>
        <end position="323"/>
    </location>
</feature>
<feature type="compositionally biased region" description="Polar residues" evidence="1">
    <location>
        <begin position="55"/>
        <end position="69"/>
    </location>
</feature>
<feature type="region of interest" description="Disordered" evidence="1">
    <location>
        <begin position="1"/>
        <end position="173"/>
    </location>
</feature>
<proteinExistence type="predicted"/>
<dbReference type="OrthoDB" id="2428322at2759"/>
<feature type="compositionally biased region" description="Basic and acidic residues" evidence="1">
    <location>
        <begin position="154"/>
        <end position="173"/>
    </location>
</feature>